<organism evidence="1 2">
    <name type="scientific">Candidatus Daviesbacteria bacterium GW2011_GWA2_40_9</name>
    <dbReference type="NCBI Taxonomy" id="1618424"/>
    <lineage>
        <taxon>Bacteria</taxon>
        <taxon>Candidatus Daviesiibacteriota</taxon>
    </lineage>
</organism>
<dbReference type="Proteomes" id="UP000034601">
    <property type="component" value="Unassembled WGS sequence"/>
</dbReference>
<reference evidence="1 2" key="1">
    <citation type="journal article" date="2015" name="Nature">
        <title>rRNA introns, odd ribosomes, and small enigmatic genomes across a large radiation of phyla.</title>
        <authorList>
            <person name="Brown C.T."/>
            <person name="Hug L.A."/>
            <person name="Thomas B.C."/>
            <person name="Sharon I."/>
            <person name="Castelle C.J."/>
            <person name="Singh A."/>
            <person name="Wilkins M.J."/>
            <person name="Williams K.H."/>
            <person name="Banfield J.F."/>
        </authorList>
    </citation>
    <scope>NUCLEOTIDE SEQUENCE [LARGE SCALE GENOMIC DNA]</scope>
</reference>
<sequence>MHTKSKMNLNEPFANMTADEAFRAAVEAFSQGNFDLVEEMRRQLPNETKKEVDKLISLFLRKLMLYSGYIIIRADTAITFYNDMFGQIFGVEAEKFDPDSAFKLLESTQKIKEQIAELDREAKGALNLDRFEVFKDEEMHSNYWMHILQEIGKKYGDLVKSDAWKAMRKDLFRDIKKSP</sequence>
<dbReference type="AlphaFoldDB" id="A0A0G0U3M2"/>
<proteinExistence type="predicted"/>
<evidence type="ECO:0000313" key="2">
    <source>
        <dbReference type="Proteomes" id="UP000034601"/>
    </source>
</evidence>
<protein>
    <submittedName>
        <fullName evidence="1">Uncharacterized protein</fullName>
    </submittedName>
</protein>
<dbReference type="EMBL" id="LCAB01000003">
    <property type="protein sequence ID" value="KKR83649.1"/>
    <property type="molecule type" value="Genomic_DNA"/>
</dbReference>
<accession>A0A0G0U3M2</accession>
<comment type="caution">
    <text evidence="1">The sequence shown here is derived from an EMBL/GenBank/DDBJ whole genome shotgun (WGS) entry which is preliminary data.</text>
</comment>
<name>A0A0G0U3M2_9BACT</name>
<evidence type="ECO:0000313" key="1">
    <source>
        <dbReference type="EMBL" id="KKR83649.1"/>
    </source>
</evidence>
<gene>
    <name evidence="1" type="ORF">UU29_C0003G0051</name>
</gene>